<dbReference type="KEGG" id="kal:KALB_4878"/>
<keyword evidence="2" id="KW-1185">Reference proteome</keyword>
<protein>
    <submittedName>
        <fullName evidence="1">Uncharacterized protein</fullName>
    </submittedName>
</protein>
<dbReference type="STRING" id="1449976.KALB_4878"/>
<dbReference type="OrthoDB" id="3707727at2"/>
<evidence type="ECO:0000313" key="1">
    <source>
        <dbReference type="EMBL" id="AHH98240.1"/>
    </source>
</evidence>
<dbReference type="HOGENOM" id="CLU_2465014_0_0_11"/>
<dbReference type="RefSeq" id="WP_025358268.1">
    <property type="nucleotide sequence ID" value="NZ_CP007155.1"/>
</dbReference>
<evidence type="ECO:0000313" key="2">
    <source>
        <dbReference type="Proteomes" id="UP000019225"/>
    </source>
</evidence>
<accession>W5WBW4</accession>
<organism evidence="1 2">
    <name type="scientific">Kutzneria albida DSM 43870</name>
    <dbReference type="NCBI Taxonomy" id="1449976"/>
    <lineage>
        <taxon>Bacteria</taxon>
        <taxon>Bacillati</taxon>
        <taxon>Actinomycetota</taxon>
        <taxon>Actinomycetes</taxon>
        <taxon>Pseudonocardiales</taxon>
        <taxon>Pseudonocardiaceae</taxon>
        <taxon>Kutzneria</taxon>
    </lineage>
</organism>
<gene>
    <name evidence="1" type="ORF">KALB_4878</name>
</gene>
<name>W5WBW4_9PSEU</name>
<sequence length="88" mass="9454">MADIDALRGHVETLAGAMETWALRDDSKAQPGVRQAANTAVDSIDALSRELHEMRDGLITGIRQYDDATAARADALIARINKHLKAGA</sequence>
<proteinExistence type="predicted"/>
<reference evidence="1 2" key="1">
    <citation type="journal article" date="2014" name="BMC Genomics">
        <title>Complete genome sequence of producer of the glycopeptide antibiotic Aculeximycin Kutzneria albida DSM 43870T, a representative of minor genus of Pseudonocardiaceae.</title>
        <authorList>
            <person name="Rebets Y."/>
            <person name="Tokovenko B."/>
            <person name="Lushchyk I."/>
            <person name="Ruckert C."/>
            <person name="Zaburannyi N."/>
            <person name="Bechthold A."/>
            <person name="Kalinowski J."/>
            <person name="Luzhetskyy A."/>
        </authorList>
    </citation>
    <scope>NUCLEOTIDE SEQUENCE [LARGE SCALE GENOMIC DNA]</scope>
    <source>
        <strain evidence="1">DSM 43870</strain>
    </source>
</reference>
<dbReference type="Proteomes" id="UP000019225">
    <property type="component" value="Chromosome"/>
</dbReference>
<dbReference type="AlphaFoldDB" id="W5WBW4"/>
<dbReference type="EMBL" id="CP007155">
    <property type="protein sequence ID" value="AHH98240.1"/>
    <property type="molecule type" value="Genomic_DNA"/>
</dbReference>